<proteinExistence type="inferred from homology"/>
<comment type="similarity">
    <text evidence="2">Belongs to the CTL (choline transporter-like) family.</text>
</comment>
<feature type="transmembrane region" description="Helical" evidence="8">
    <location>
        <begin position="186"/>
        <end position="208"/>
    </location>
</feature>
<name>A0A5J4UHP2_9EUKA</name>
<keyword evidence="4 8" id="KW-1133">Transmembrane helix</keyword>
<evidence type="ECO:0000256" key="8">
    <source>
        <dbReference type="SAM" id="Phobius"/>
    </source>
</evidence>
<reference evidence="9 10" key="1">
    <citation type="submission" date="2019-03" db="EMBL/GenBank/DDBJ databases">
        <title>Single cell metagenomics reveals metabolic interactions within the superorganism composed of flagellate Streblomastix strix and complex community of Bacteroidetes bacteria on its surface.</title>
        <authorList>
            <person name="Treitli S.C."/>
            <person name="Kolisko M."/>
            <person name="Husnik F."/>
            <person name="Keeling P."/>
            <person name="Hampl V."/>
        </authorList>
    </citation>
    <scope>NUCLEOTIDE SEQUENCE [LARGE SCALE GENOMIC DNA]</scope>
    <source>
        <strain evidence="9">ST1C</strain>
    </source>
</reference>
<comment type="caution">
    <text evidence="9">The sequence shown here is derived from an EMBL/GenBank/DDBJ whole genome shotgun (WGS) entry which is preliminary data.</text>
</comment>
<accession>A0A5J4UHP2</accession>
<protein>
    <submittedName>
        <fullName evidence="9">Uncharacterized protein</fullName>
    </submittedName>
</protein>
<dbReference type="InterPro" id="IPR007603">
    <property type="entry name" value="Choline_transptr-like"/>
</dbReference>
<evidence type="ECO:0000256" key="7">
    <source>
        <dbReference type="SAM" id="MobiDB-lite"/>
    </source>
</evidence>
<feature type="compositionally biased region" description="Acidic residues" evidence="7">
    <location>
        <begin position="1"/>
        <end position="10"/>
    </location>
</feature>
<feature type="region of interest" description="Disordered" evidence="7">
    <location>
        <begin position="1"/>
        <end position="22"/>
    </location>
</feature>
<dbReference type="Proteomes" id="UP000324800">
    <property type="component" value="Unassembled WGS sequence"/>
</dbReference>
<dbReference type="EMBL" id="SNRW01016130">
    <property type="protein sequence ID" value="KAA6369683.1"/>
    <property type="molecule type" value="Genomic_DNA"/>
</dbReference>
<evidence type="ECO:0000256" key="2">
    <source>
        <dbReference type="ARBA" id="ARBA00007168"/>
    </source>
</evidence>
<evidence type="ECO:0000256" key="5">
    <source>
        <dbReference type="ARBA" id="ARBA00023136"/>
    </source>
</evidence>
<dbReference type="PANTHER" id="PTHR12385:SF14">
    <property type="entry name" value="CHOLINE TRANSPORTER-LIKE 2"/>
    <property type="match status" value="1"/>
</dbReference>
<evidence type="ECO:0000313" key="10">
    <source>
        <dbReference type="Proteomes" id="UP000324800"/>
    </source>
</evidence>
<feature type="transmembrane region" description="Helical" evidence="8">
    <location>
        <begin position="36"/>
        <end position="57"/>
    </location>
</feature>
<dbReference type="PANTHER" id="PTHR12385">
    <property type="entry name" value="CHOLINE TRANSPORTER-LIKE (SLC FAMILY 44)"/>
    <property type="match status" value="1"/>
</dbReference>
<dbReference type="GO" id="GO:0016020">
    <property type="term" value="C:membrane"/>
    <property type="evidence" value="ECO:0007669"/>
    <property type="project" value="UniProtKB-SubCell"/>
</dbReference>
<keyword evidence="3 8" id="KW-0812">Transmembrane</keyword>
<dbReference type="GO" id="GO:0022857">
    <property type="term" value="F:transmembrane transporter activity"/>
    <property type="evidence" value="ECO:0007669"/>
    <property type="project" value="InterPro"/>
</dbReference>
<comment type="subcellular location">
    <subcellularLocation>
        <location evidence="1">Membrane</location>
        <topology evidence="1">Multi-pass membrane protein</topology>
    </subcellularLocation>
</comment>
<feature type="transmembrane region" description="Helical" evidence="8">
    <location>
        <begin position="215"/>
        <end position="237"/>
    </location>
</feature>
<evidence type="ECO:0000256" key="6">
    <source>
        <dbReference type="ARBA" id="ARBA00023180"/>
    </source>
</evidence>
<keyword evidence="6" id="KW-0325">Glycoprotein</keyword>
<evidence type="ECO:0000313" key="9">
    <source>
        <dbReference type="EMBL" id="KAA6369683.1"/>
    </source>
</evidence>
<dbReference type="OrthoDB" id="420519at2759"/>
<evidence type="ECO:0000256" key="1">
    <source>
        <dbReference type="ARBA" id="ARBA00004141"/>
    </source>
</evidence>
<keyword evidence="5 8" id="KW-0472">Membrane</keyword>
<dbReference type="AlphaFoldDB" id="A0A5J4UHP2"/>
<sequence length="269" mass="30084">MSEEKVDDYGEPISSISKGEDGKPDFRQNHGCCRDLYCLIIFIAAIIAMIVIFAIGFTKGDPRKLIYPLNENGMYCGLTVNRTELKDFPYLFRPNLANNTKEVCVKECPKANQCFLDNNDGTGSFEDIETEQCIAQLRFPTFLMTDLIYRCIPDPKAVGDAAELVIPGDFQQLNNVLTASVSDFQVAWWVLLVAVVLAIFFSLIWTCLFQCLGGCCIWTSIVGCLVVIFILGIYVLIVGITQLKDSTEADKTNNYVFIGFERESTQPLT</sequence>
<evidence type="ECO:0000256" key="4">
    <source>
        <dbReference type="ARBA" id="ARBA00022989"/>
    </source>
</evidence>
<gene>
    <name evidence="9" type="ORF">EZS28_034789</name>
</gene>
<evidence type="ECO:0000256" key="3">
    <source>
        <dbReference type="ARBA" id="ARBA00022692"/>
    </source>
</evidence>
<organism evidence="9 10">
    <name type="scientific">Streblomastix strix</name>
    <dbReference type="NCBI Taxonomy" id="222440"/>
    <lineage>
        <taxon>Eukaryota</taxon>
        <taxon>Metamonada</taxon>
        <taxon>Preaxostyla</taxon>
        <taxon>Oxymonadida</taxon>
        <taxon>Streblomastigidae</taxon>
        <taxon>Streblomastix</taxon>
    </lineage>
</organism>